<evidence type="ECO:0000313" key="1">
    <source>
        <dbReference type="EMBL" id="CAG8569246.1"/>
    </source>
</evidence>
<proteinExistence type="predicted"/>
<protein>
    <submittedName>
        <fullName evidence="1">17878_t:CDS:1</fullName>
    </submittedName>
</protein>
<comment type="caution">
    <text evidence="1">The sequence shown here is derived from an EMBL/GenBank/DDBJ whole genome shotgun (WGS) entry which is preliminary data.</text>
</comment>
<sequence>MRVIFTESGYRYAWKTATCTYRLFHTRGVHNLLTSSHISVCALAKLSDENFEALVEEARVVRERKVETLLEGVTPFAGAQ</sequence>
<keyword evidence="2" id="KW-1185">Reference proteome</keyword>
<name>A0ACA9M5W0_9GLOM</name>
<organism evidence="1 2">
    <name type="scientific">Cetraspora pellucida</name>
    <dbReference type="NCBI Taxonomy" id="1433469"/>
    <lineage>
        <taxon>Eukaryota</taxon>
        <taxon>Fungi</taxon>
        <taxon>Fungi incertae sedis</taxon>
        <taxon>Mucoromycota</taxon>
        <taxon>Glomeromycotina</taxon>
        <taxon>Glomeromycetes</taxon>
        <taxon>Diversisporales</taxon>
        <taxon>Gigasporaceae</taxon>
        <taxon>Cetraspora</taxon>
    </lineage>
</organism>
<feature type="non-terminal residue" evidence="1">
    <location>
        <position position="80"/>
    </location>
</feature>
<reference evidence="1" key="1">
    <citation type="submission" date="2021-06" db="EMBL/GenBank/DDBJ databases">
        <authorList>
            <person name="Kallberg Y."/>
            <person name="Tangrot J."/>
            <person name="Rosling A."/>
        </authorList>
    </citation>
    <scope>NUCLEOTIDE SEQUENCE</scope>
    <source>
        <strain evidence="1">28 12/20/2015</strain>
    </source>
</reference>
<dbReference type="EMBL" id="CAJVPW010006454">
    <property type="protein sequence ID" value="CAG8569246.1"/>
    <property type="molecule type" value="Genomic_DNA"/>
</dbReference>
<evidence type="ECO:0000313" key="2">
    <source>
        <dbReference type="Proteomes" id="UP000789366"/>
    </source>
</evidence>
<gene>
    <name evidence="1" type="ORF">SPELUC_LOCUS5926</name>
</gene>
<dbReference type="Proteomes" id="UP000789366">
    <property type="component" value="Unassembled WGS sequence"/>
</dbReference>
<accession>A0ACA9M5W0</accession>